<reference evidence="3 4" key="1">
    <citation type="submission" date="2022-11" db="EMBL/GenBank/DDBJ databases">
        <title>Minimal conservation of predation-associated metabolite biosynthetic gene clusters underscores biosynthetic potential of Myxococcota including descriptions for ten novel species: Archangium lansinium sp. nov., Myxococcus landrumus sp. nov., Nannocystis bai.</title>
        <authorList>
            <person name="Ahearne A."/>
            <person name="Stevens C."/>
            <person name="Dowd S."/>
        </authorList>
    </citation>
    <scope>NUCLEOTIDE SEQUENCE [LARGE SCALE GENOMIC DNA]</scope>
    <source>
        <strain evidence="3 4">NCELM</strain>
    </source>
</reference>
<feature type="domain" description="Anthranilate synthase component I N-terminal" evidence="2">
    <location>
        <begin position="28"/>
        <end position="188"/>
    </location>
</feature>
<dbReference type="Gene3D" id="3.60.120.10">
    <property type="entry name" value="Anthranilate synthase"/>
    <property type="match status" value="1"/>
</dbReference>
<gene>
    <name evidence="3" type="ORF">POL58_41510</name>
</gene>
<organism evidence="3 4">
    <name type="scientific">Nannocystis radixulma</name>
    <dbReference type="NCBI Taxonomy" id="2995305"/>
    <lineage>
        <taxon>Bacteria</taxon>
        <taxon>Pseudomonadati</taxon>
        <taxon>Myxococcota</taxon>
        <taxon>Polyangia</taxon>
        <taxon>Nannocystales</taxon>
        <taxon>Nannocystaceae</taxon>
        <taxon>Nannocystis</taxon>
    </lineage>
</organism>
<dbReference type="PRINTS" id="PR00095">
    <property type="entry name" value="ANTSNTHASEI"/>
</dbReference>
<evidence type="ECO:0000259" key="1">
    <source>
        <dbReference type="Pfam" id="PF00425"/>
    </source>
</evidence>
<dbReference type="Proteomes" id="UP001217838">
    <property type="component" value="Unassembled WGS sequence"/>
</dbReference>
<evidence type="ECO:0000313" key="3">
    <source>
        <dbReference type="EMBL" id="MDC0674299.1"/>
    </source>
</evidence>
<dbReference type="EMBL" id="JAQNDN010000024">
    <property type="protein sequence ID" value="MDC0674299.1"/>
    <property type="molecule type" value="Genomic_DNA"/>
</dbReference>
<dbReference type="PANTHER" id="PTHR11236:SF9">
    <property type="entry name" value="ANTHRANILATE SYNTHASE COMPONENT 1"/>
    <property type="match status" value="1"/>
</dbReference>
<feature type="domain" description="Chorismate-utilising enzyme C-terminal" evidence="1">
    <location>
        <begin position="340"/>
        <end position="520"/>
    </location>
</feature>
<dbReference type="Pfam" id="PF04715">
    <property type="entry name" value="Anth_synt_I_N"/>
    <property type="match status" value="1"/>
</dbReference>
<comment type="caution">
    <text evidence="3">The sequence shown here is derived from an EMBL/GenBank/DDBJ whole genome shotgun (WGS) entry which is preliminary data.</text>
</comment>
<dbReference type="SUPFAM" id="SSF56322">
    <property type="entry name" value="ADC synthase"/>
    <property type="match status" value="1"/>
</dbReference>
<dbReference type="InterPro" id="IPR015890">
    <property type="entry name" value="Chorismate_C"/>
</dbReference>
<dbReference type="InterPro" id="IPR006805">
    <property type="entry name" value="Anth_synth_I_N"/>
</dbReference>
<evidence type="ECO:0000313" key="4">
    <source>
        <dbReference type="Proteomes" id="UP001217838"/>
    </source>
</evidence>
<dbReference type="InterPro" id="IPR005801">
    <property type="entry name" value="ADC_synthase"/>
</dbReference>
<dbReference type="Pfam" id="PF00425">
    <property type="entry name" value="Chorismate_bind"/>
    <property type="match status" value="2"/>
</dbReference>
<dbReference type="InterPro" id="IPR019999">
    <property type="entry name" value="Anth_synth_I-like"/>
</dbReference>
<sequence>MIAGPPLIEPTAPRLVPVWRELLCDGITPVEVYARLRAYARGSSSGPPDLPGVSFLLESAGGTGERWARFSVVGVGARAHVRGVWNGYDLDVTITPGPGFSLPPGVEAKSRGLGGIAALQRSYDSPPRAELPRFWGGLVGVWGHDAARVFDPIPPVPGLSVMSSDLPAVELVATDTLVVFDNFSQRVRVLATACAESEGGPEAAEAAARARVDALATALLGPAVLRPRRVPEVQPPATEVAAPWSRTGYRESVASAREHIMAGDIFQVVLSQRFVSRRGDIDLLDVYRMLRVGNPAPYMYLFDLPAAALTGASPEVLVRVDRDALAPAVTGAASSETAPQSGLRVTVRPIAGTRPRGRDVIEDEALASELLGDPKERAEHLMLVDLGRNDLGRVSVAGSVRVSESFSVERYSRVMHIVSEVQGELRPELTALDALRATFPAGTLSGAPKIRALQIIDALEPAARGWYGGAVGYLGYDGAADFAICIRSLVAVGDEFRVQAGAGVVYDSSPEGEDNECHAKASAVLRAIAAATEGGAA</sequence>
<dbReference type="PANTHER" id="PTHR11236">
    <property type="entry name" value="AMINOBENZOATE/ANTHRANILATE SYNTHASE"/>
    <property type="match status" value="1"/>
</dbReference>
<feature type="domain" description="Chorismate-utilising enzyme C-terminal" evidence="1">
    <location>
        <begin position="246"/>
        <end position="334"/>
    </location>
</feature>
<proteinExistence type="predicted"/>
<accession>A0ABT5BJG1</accession>
<name>A0ABT5BJG1_9BACT</name>
<keyword evidence="4" id="KW-1185">Reference proteome</keyword>
<evidence type="ECO:0000259" key="2">
    <source>
        <dbReference type="Pfam" id="PF04715"/>
    </source>
</evidence>
<dbReference type="RefSeq" id="WP_272008408.1">
    <property type="nucleotide sequence ID" value="NZ_JAQNDN010000024.1"/>
</dbReference>
<protein>
    <submittedName>
        <fullName evidence="3">Anthranilate synthase component I family protein</fullName>
    </submittedName>
</protein>